<keyword evidence="2" id="KW-1185">Reference proteome</keyword>
<proteinExistence type="predicted"/>
<evidence type="ECO:0000313" key="2">
    <source>
        <dbReference type="Proteomes" id="UP001057142"/>
    </source>
</evidence>
<name>A0ABY4US62_9GAMM</name>
<sequence length="76" mass="8783">MLNFDTTDKKLLSLKNADVDAFAFEQNISRISKWKNSFCTKEISDFMIKYSIDVLHSKISNNGELQFISTCYKGSY</sequence>
<accession>A0ABY4US62</accession>
<dbReference type="EMBL" id="CP097327">
    <property type="protein sequence ID" value="USB38705.1"/>
    <property type="molecule type" value="Genomic_DNA"/>
</dbReference>
<evidence type="ECO:0000313" key="1">
    <source>
        <dbReference type="EMBL" id="USB38705.1"/>
    </source>
</evidence>
<protein>
    <submittedName>
        <fullName evidence="1">Uncharacterized protein</fullName>
    </submittedName>
</protein>
<reference evidence="1" key="1">
    <citation type="journal article" date="2022" name="Front. Microbiol.">
        <title>Identification of a novel aminoglycoside O-nucleotidyltransferase AadA33 in Providencia vermicola.</title>
        <authorList>
            <person name="Feng C."/>
            <person name="Gao M."/>
            <person name="Jiang W."/>
            <person name="Shi W."/>
            <person name="Li A."/>
            <person name="Liu S."/>
            <person name="Zhang L."/>
            <person name="Zhang X."/>
            <person name="Li Q."/>
            <person name="Lin H."/>
            <person name="Lu J."/>
            <person name="Li K."/>
            <person name="Zhang H."/>
            <person name="Hu Y."/>
            <person name="Bao Q."/>
            <person name="Lin X."/>
        </authorList>
    </citation>
    <scope>NUCLEOTIDE SEQUENCE</scope>
    <source>
        <strain evidence="1">P13</strain>
    </source>
</reference>
<gene>
    <name evidence="1" type="ORF">M5J11_09605</name>
</gene>
<dbReference type="RefSeq" id="WP_251465219.1">
    <property type="nucleotide sequence ID" value="NZ_CP097327.1"/>
</dbReference>
<dbReference type="Proteomes" id="UP001057142">
    <property type="component" value="Chromosome"/>
</dbReference>
<organism evidence="1 2">
    <name type="scientific">Providencia vermicola</name>
    <dbReference type="NCBI Taxonomy" id="333965"/>
    <lineage>
        <taxon>Bacteria</taxon>
        <taxon>Pseudomonadati</taxon>
        <taxon>Pseudomonadota</taxon>
        <taxon>Gammaproteobacteria</taxon>
        <taxon>Enterobacterales</taxon>
        <taxon>Morganellaceae</taxon>
        <taxon>Providencia</taxon>
    </lineage>
</organism>